<name>A0A1L6BVX4_9ASTR</name>
<organism evidence="1">
    <name type="scientific">Wimmerella hederacea</name>
    <dbReference type="NCBI Taxonomy" id="1929860"/>
    <lineage>
        <taxon>Eukaryota</taxon>
        <taxon>Viridiplantae</taxon>
        <taxon>Streptophyta</taxon>
        <taxon>Embryophyta</taxon>
        <taxon>Tracheophyta</taxon>
        <taxon>Spermatophyta</taxon>
        <taxon>Magnoliopsida</taxon>
        <taxon>eudicotyledons</taxon>
        <taxon>Gunneridae</taxon>
        <taxon>Pentapetalae</taxon>
        <taxon>asterids</taxon>
        <taxon>campanulids</taxon>
        <taxon>Asterales</taxon>
        <taxon>Campanulaceae</taxon>
        <taxon>Wimmerella</taxon>
    </lineage>
</organism>
<proteinExistence type="predicted"/>
<dbReference type="EMBL" id="KY354229">
    <property type="protein sequence ID" value="APQ40157.1"/>
    <property type="molecule type" value="Genomic_DNA"/>
</dbReference>
<keyword evidence="1" id="KW-0934">Plastid</keyword>
<accession>A0A1L6BVX4</accession>
<reference evidence="1" key="2">
    <citation type="journal article" date="2017" name="Am. J. Bot.">
        <title>The East Asian origin of the giant lobelias.</title>
        <authorList>
            <person name="Knox E.B."/>
            <person name="Li C."/>
        </authorList>
    </citation>
    <scope>NUCLEOTIDE SEQUENCE</scope>
</reference>
<sequence length="316" mass="37055">MPVGVPKIPDDEIPEDDEEEEKIYFFFFIKSVNNNKFIYKIKFFKNGELMEHNMLSIEELLTKNRTLVLCSLALEALLQKKIARFDRLALSWILFQSMNENSFLERLAGIYLLQNTDELLQNRDEKQKAKKSICTLLVLNYLRKRGLDQRTLHASLLSGFSDLLENQDSSNQDSSNQDSFFARIIYHYLWKSYKRAFKALSNSDLDGFADFAERAGQNLIEKNFEILSKTPMSWTTAKRVSLKYLLKARKQESTDNLPDFIQPHFWSGVYIRLHERSKYADFYLKIIKIVYSPLEDGSGYYITKIIGIIMDKKKQK</sequence>
<dbReference type="RefSeq" id="YP_009340584.1">
    <property type="nucleotide sequence ID" value="NC_033377.1"/>
</dbReference>
<dbReference type="GeneID" id="30861448"/>
<protein>
    <submittedName>
        <fullName evidence="1">Uncharacterized protein</fullName>
    </submittedName>
</protein>
<geneLocation type="plastid" evidence="1"/>
<dbReference type="AlphaFoldDB" id="A0A1L6BVX4"/>
<gene>
    <name evidence="1" type="primary">ORF316</name>
    <name evidence="1" type="ORF">Wi_hed1Pt0554</name>
</gene>
<reference evidence="1" key="1">
    <citation type="journal article" date="2014" name="Proc. Natl. Acad. Sci. U.S.A.">
        <title>The dynamic history of plastid genomes in the Campanulaceae sensu lato is unique among angiosperms.</title>
        <authorList>
            <person name="Knox E.B."/>
        </authorList>
    </citation>
    <scope>NUCLEOTIDE SEQUENCE</scope>
</reference>
<evidence type="ECO:0000313" key="1">
    <source>
        <dbReference type="EMBL" id="APQ40157.1"/>
    </source>
</evidence>